<dbReference type="AlphaFoldDB" id="A0A3D8SLT0"/>
<proteinExistence type="inferred from homology"/>
<dbReference type="InterPro" id="IPR033132">
    <property type="entry name" value="GH_1_N_CS"/>
</dbReference>
<name>A0A3D8SLT0_9HELO</name>
<dbReference type="GO" id="GO:0016973">
    <property type="term" value="P:poly(A)+ mRNA export from nucleus"/>
    <property type="evidence" value="ECO:0007669"/>
    <property type="project" value="InterPro"/>
</dbReference>
<accession>A0A3D8SLT0</accession>
<evidence type="ECO:0000256" key="1">
    <source>
        <dbReference type="ARBA" id="ARBA00010838"/>
    </source>
</evidence>
<dbReference type="GO" id="GO:0005643">
    <property type="term" value="C:nuclear pore"/>
    <property type="evidence" value="ECO:0007669"/>
    <property type="project" value="InterPro"/>
</dbReference>
<evidence type="ECO:0008006" key="7">
    <source>
        <dbReference type="Google" id="ProtNLM"/>
    </source>
</evidence>
<evidence type="ECO:0000313" key="5">
    <source>
        <dbReference type="EMBL" id="RDW87285.1"/>
    </source>
</evidence>
<feature type="compositionally biased region" description="Pro residues" evidence="4">
    <location>
        <begin position="109"/>
        <end position="132"/>
    </location>
</feature>
<evidence type="ECO:0000256" key="3">
    <source>
        <dbReference type="ARBA" id="ARBA00023295"/>
    </source>
</evidence>
<dbReference type="PRINTS" id="PR00131">
    <property type="entry name" value="GLHYDRLASE1"/>
</dbReference>
<dbReference type="Proteomes" id="UP000256328">
    <property type="component" value="Unassembled WGS sequence"/>
</dbReference>
<evidence type="ECO:0000256" key="4">
    <source>
        <dbReference type="SAM" id="MobiDB-lite"/>
    </source>
</evidence>
<feature type="compositionally biased region" description="Basic and acidic residues" evidence="4">
    <location>
        <begin position="81"/>
        <end position="103"/>
    </location>
</feature>
<dbReference type="GO" id="GO:0005975">
    <property type="term" value="P:carbohydrate metabolic process"/>
    <property type="evidence" value="ECO:0007669"/>
    <property type="project" value="InterPro"/>
</dbReference>
<dbReference type="Pfam" id="PF00232">
    <property type="entry name" value="Glyco_hydro_1"/>
    <property type="match status" value="1"/>
</dbReference>
<feature type="region of interest" description="Disordered" evidence="4">
    <location>
        <begin position="78"/>
        <end position="206"/>
    </location>
</feature>
<sequence>MGDPSSAEDDHPAITGKGHISQLYSNSSLFAENHSSEEFHQEQLDAAFAEHTRVRDTALRVFHLHELREEALRIQQAAAQEEERVRIETEKAKEEVRLQELRATHVKAPTPPPQPPTPPAPSPPPAAQPVPPKSSTTPHESPSKPAVATQPSQVAPQPASTAPATQLNGFGAVPKPAQPPQAPAVPATQPPVQLQPAPKAVAPKPTQPATSFVFESADQYVKIHLKLKELRKHLGEAVKQDVALKKKLGEMRREIRRSVGQLTEGRGANKVPMAKITENLKEALTTVQSPLMDVSMVTLFKPDPKEDALNNGDQLPMLFVYLLNIFSKAIVSQFIDEAGVSTRAADPIGVSAVSIFSKPEFLWRGQSLIAILIAKMRVVCPVLFGIRGNEKTEEGRARLGWKRNEGQWVGEQEHNTRMTGLGAGYAALSLRDYSKTKLTNPYPPSFYWQTMASIVSTPPDQTSSTQYMVLKALVDGYEQRFMNFYGSAARAALQVALVDFPNKAVEKNAAVGSLKVLADKLGRDMGLHLQNTAVGCLSLVEAQFVPEFSAPNYPPAAALINSTGSVLTPENGTISINGSETANPSAFTANITINLQQYWDVFVGPVATATINTTVSATPVPTSELVPPPPLFYSPFPTGAQNPAIMKNESWKFPSGFFWGVASAAYQIEGAAQAEGRGPSVWDVFTHRSTSITVNNDTGDVGCNEYYLYKQDIARIAALGVPYYSFSISWSRVFPYGKGPVNELALQHYDDLIDTCLQYGVKPMVTLFHWDLPLYLQNEYGGWLSEEIVGDFVAYAKVVFGRYGNKVSHWFTVNEPIVFCGEYPYPKNYFSAVTIADADQKYFCGHHVLLAHSEAYRLGKSMGLNGTIAFKTNGGYKIPLTNSTDDALAVQRAWDFNEGWFANPVYLNGDYPTYLKDYVSTLGLEFTADQKALINGTADLFAHDAYTSSFYMAPDGGVAACLANSSNTLYPGCFNSTNVNPAGWNIGPAADIYTPWLNLATDWVPLFLRYIQDTWPSAGGIAVSEFGWAEPFEHLKPTKVDILYDPGRMMYYKNYMEAILIAISEGVNVVGCLAWSIMDNLEWADGYLPKFGVQYVNFTTFERSYKASFFTYVDAFKVYAEDPVVPVLI</sequence>
<evidence type="ECO:0000256" key="2">
    <source>
        <dbReference type="ARBA" id="ARBA00022801"/>
    </source>
</evidence>
<dbReference type="Gene3D" id="1.25.40.510">
    <property type="entry name" value="GLE1-like"/>
    <property type="match status" value="1"/>
</dbReference>
<gene>
    <name evidence="5" type="ORF">BP5796_02979</name>
</gene>
<dbReference type="PROSITE" id="PS00653">
    <property type="entry name" value="GLYCOSYL_HYDROL_F1_2"/>
    <property type="match status" value="1"/>
</dbReference>
<feature type="compositionally biased region" description="Low complexity" evidence="4">
    <location>
        <begin position="184"/>
        <end position="198"/>
    </location>
</feature>
<dbReference type="PANTHER" id="PTHR10353:SF36">
    <property type="entry name" value="LP05116P"/>
    <property type="match status" value="1"/>
</dbReference>
<keyword evidence="3" id="KW-0326">Glycosidase</keyword>
<organism evidence="5 6">
    <name type="scientific">Coleophoma crateriformis</name>
    <dbReference type="NCBI Taxonomy" id="565419"/>
    <lineage>
        <taxon>Eukaryota</taxon>
        <taxon>Fungi</taxon>
        <taxon>Dikarya</taxon>
        <taxon>Ascomycota</taxon>
        <taxon>Pezizomycotina</taxon>
        <taxon>Leotiomycetes</taxon>
        <taxon>Helotiales</taxon>
        <taxon>Dermateaceae</taxon>
        <taxon>Coleophoma</taxon>
    </lineage>
</organism>
<dbReference type="InterPro" id="IPR001360">
    <property type="entry name" value="Glyco_hydro_1"/>
</dbReference>
<comment type="similarity">
    <text evidence="1">Belongs to the glycosyl hydrolase 1 family.</text>
</comment>
<dbReference type="GO" id="GO:0008422">
    <property type="term" value="F:beta-glucosidase activity"/>
    <property type="evidence" value="ECO:0007669"/>
    <property type="project" value="TreeGrafter"/>
</dbReference>
<keyword evidence="2" id="KW-0378">Hydrolase</keyword>
<comment type="caution">
    <text evidence="5">The sequence shown here is derived from an EMBL/GenBank/DDBJ whole genome shotgun (WGS) entry which is preliminary data.</text>
</comment>
<dbReference type="PANTHER" id="PTHR10353">
    <property type="entry name" value="GLYCOSYL HYDROLASE"/>
    <property type="match status" value="1"/>
</dbReference>
<evidence type="ECO:0000313" key="6">
    <source>
        <dbReference type="Proteomes" id="UP000256328"/>
    </source>
</evidence>
<protein>
    <recommendedName>
        <fullName evidence="7">Glycoside hydrolase family 1 protein</fullName>
    </recommendedName>
</protein>
<dbReference type="Pfam" id="PF07817">
    <property type="entry name" value="GLE1"/>
    <property type="match status" value="1"/>
</dbReference>
<dbReference type="Gene3D" id="3.20.20.80">
    <property type="entry name" value="Glycosidases"/>
    <property type="match status" value="1"/>
</dbReference>
<dbReference type="SUPFAM" id="SSF51445">
    <property type="entry name" value="(Trans)glycosidases"/>
    <property type="match status" value="1"/>
</dbReference>
<dbReference type="OrthoDB" id="65569at2759"/>
<dbReference type="InterPro" id="IPR012476">
    <property type="entry name" value="GLE1"/>
</dbReference>
<dbReference type="EMBL" id="PDLN01000004">
    <property type="protein sequence ID" value="RDW87285.1"/>
    <property type="molecule type" value="Genomic_DNA"/>
</dbReference>
<dbReference type="InterPro" id="IPR017853">
    <property type="entry name" value="GH"/>
</dbReference>
<dbReference type="InterPro" id="IPR038506">
    <property type="entry name" value="GLE1-like_sf"/>
</dbReference>
<keyword evidence="6" id="KW-1185">Reference proteome</keyword>
<reference evidence="5 6" key="1">
    <citation type="journal article" date="2018" name="IMA Fungus">
        <title>IMA Genome-F 9: Draft genome sequence of Annulohypoxylon stygium, Aspergillus mulundensis, Berkeleyomyces basicola (syn. Thielaviopsis basicola), Ceratocystis smalleyi, two Cercospora beticola strains, Coleophoma cylindrospora, Fusarium fracticaudum, Phialophora cf. hyalina, and Morchella septimelata.</title>
        <authorList>
            <person name="Wingfield B.D."/>
            <person name="Bills G.F."/>
            <person name="Dong Y."/>
            <person name="Huang W."/>
            <person name="Nel W.J."/>
            <person name="Swalarsk-Parry B.S."/>
            <person name="Vaghefi N."/>
            <person name="Wilken P.M."/>
            <person name="An Z."/>
            <person name="de Beer Z.W."/>
            <person name="De Vos L."/>
            <person name="Chen L."/>
            <person name="Duong T.A."/>
            <person name="Gao Y."/>
            <person name="Hammerbacher A."/>
            <person name="Kikkert J.R."/>
            <person name="Li Y."/>
            <person name="Li H."/>
            <person name="Li K."/>
            <person name="Li Q."/>
            <person name="Liu X."/>
            <person name="Ma X."/>
            <person name="Naidoo K."/>
            <person name="Pethybridge S.J."/>
            <person name="Sun J."/>
            <person name="Steenkamp E.T."/>
            <person name="van der Nest M.A."/>
            <person name="van Wyk S."/>
            <person name="Wingfield M.J."/>
            <person name="Xiong C."/>
            <person name="Yue Q."/>
            <person name="Zhang X."/>
        </authorList>
    </citation>
    <scope>NUCLEOTIDE SEQUENCE [LARGE SCALE GENOMIC DNA]</scope>
    <source>
        <strain evidence="5 6">BP5796</strain>
    </source>
</reference>
<feature type="compositionally biased region" description="Low complexity" evidence="4">
    <location>
        <begin position="145"/>
        <end position="166"/>
    </location>
</feature>